<evidence type="ECO:0000313" key="2">
    <source>
        <dbReference type="EMBL" id="KUI70058.1"/>
    </source>
</evidence>
<sequence length="481" mass="52749">MSSYNGDSSDTDSADIVSIDSPGSPPISLPFSPMRPGESDSAFAQRFRAHRDAERRQYIDEYYRERAARLPSPEAYPRQHQDRAEMVRHVEEDIYWESRPVEEYWNSIYEYPVDRAHRLGLRYGEPGLSLTDVEDNEDNEDDLWEAQSMRPEDREWLDALGILGERGSPSPEAPQEAAMSGHKGGDGLEDYWAAGKMAQTGAHKRKREPEEGGGIQGPIKRARAGEAAATSEAATTSPRKRKRVQEDNNKAQGPAKRARAGMHATTIGTAAETSEAQATSGHKRKRVQPEEDSRPQARTTRSQSGAKKRRTDTTPTIIATEKQLPATAEPGSKRKRVLDDLQTSQERPKRRRGADKDARPLQTPTSASLGSSPATTSNVAGERKRKSSASVAKKSLGLTQASRVTRAQRRQLSGKDAQLFQLGQRGELDVQGSSGLGTSKDAAGKRRSARSGTGTSIRPTLKEDAGRSKRAGQGKVRQGRA</sequence>
<reference evidence="2" key="1">
    <citation type="submission" date="2014-12" db="EMBL/GenBank/DDBJ databases">
        <title>Genome Sequence of Valsa Canker Pathogens Uncovers a Specific Adaption of Colonization on Woody Bark.</title>
        <authorList>
            <person name="Yin Z."/>
            <person name="Liu H."/>
            <person name="Gao X."/>
            <person name="Li Z."/>
            <person name="Song N."/>
            <person name="Ke X."/>
            <person name="Dai Q."/>
            <person name="Wu Y."/>
            <person name="Sun Y."/>
            <person name="Xu J.-R."/>
            <person name="Kang Z.K."/>
            <person name="Wang L."/>
            <person name="Huang L."/>
        </authorList>
    </citation>
    <scope>NUCLEOTIDE SEQUENCE [LARGE SCALE GENOMIC DNA]</scope>
    <source>
        <strain evidence="2">03-8</strain>
    </source>
</reference>
<name>A0A194W1T2_CYTMA</name>
<feature type="compositionally biased region" description="Basic residues" evidence="1">
    <location>
        <begin position="468"/>
        <end position="481"/>
    </location>
</feature>
<feature type="compositionally biased region" description="Low complexity" evidence="1">
    <location>
        <begin position="269"/>
        <end position="280"/>
    </location>
</feature>
<dbReference type="EMBL" id="CM003102">
    <property type="protein sequence ID" value="KUI70058.1"/>
    <property type="molecule type" value="Genomic_DNA"/>
</dbReference>
<dbReference type="Proteomes" id="UP000078559">
    <property type="component" value="Chromosome 5"/>
</dbReference>
<accession>A0A194W1T2</accession>
<keyword evidence="3" id="KW-1185">Reference proteome</keyword>
<feature type="region of interest" description="Disordered" evidence="1">
    <location>
        <begin position="163"/>
        <end position="481"/>
    </location>
</feature>
<feature type="compositionally biased region" description="Polar residues" evidence="1">
    <location>
        <begin position="362"/>
        <end position="379"/>
    </location>
</feature>
<dbReference type="OrthoDB" id="10672546at2759"/>
<feature type="compositionally biased region" description="Low complexity" evidence="1">
    <location>
        <begin position="225"/>
        <end position="237"/>
    </location>
</feature>
<dbReference type="AlphaFoldDB" id="A0A194W1T2"/>
<feature type="region of interest" description="Disordered" evidence="1">
    <location>
        <begin position="1"/>
        <end position="42"/>
    </location>
</feature>
<proteinExistence type="predicted"/>
<evidence type="ECO:0000313" key="3">
    <source>
        <dbReference type="Proteomes" id="UP000078559"/>
    </source>
</evidence>
<protein>
    <submittedName>
        <fullName evidence="2">Uncharacterized protein</fullName>
    </submittedName>
</protein>
<organism evidence="2 3">
    <name type="scientific">Cytospora mali</name>
    <name type="common">Apple Valsa canker fungus</name>
    <name type="synonym">Valsa mali</name>
    <dbReference type="NCBI Taxonomy" id="578113"/>
    <lineage>
        <taxon>Eukaryota</taxon>
        <taxon>Fungi</taxon>
        <taxon>Dikarya</taxon>
        <taxon>Ascomycota</taxon>
        <taxon>Pezizomycotina</taxon>
        <taxon>Sordariomycetes</taxon>
        <taxon>Sordariomycetidae</taxon>
        <taxon>Diaporthales</taxon>
        <taxon>Cytosporaceae</taxon>
        <taxon>Cytospora</taxon>
    </lineage>
</organism>
<feature type="compositionally biased region" description="Polar residues" evidence="1">
    <location>
        <begin position="296"/>
        <end position="305"/>
    </location>
</feature>
<evidence type="ECO:0000256" key="1">
    <source>
        <dbReference type="SAM" id="MobiDB-lite"/>
    </source>
</evidence>
<gene>
    <name evidence="2" type="ORF">VM1G_05129</name>
</gene>
<dbReference type="SMR" id="A0A194W1T2"/>